<keyword evidence="2" id="KW-0732">Signal</keyword>
<feature type="region of interest" description="Disordered" evidence="1">
    <location>
        <begin position="22"/>
        <end position="66"/>
    </location>
</feature>
<dbReference type="PROSITE" id="PS51257">
    <property type="entry name" value="PROKAR_LIPOPROTEIN"/>
    <property type="match status" value="1"/>
</dbReference>
<evidence type="ECO:0000313" key="4">
    <source>
        <dbReference type="Proteomes" id="UP000530234"/>
    </source>
</evidence>
<feature type="chain" id="PRO_5038515202" description="Lipoprotein" evidence="2">
    <location>
        <begin position="23"/>
        <end position="226"/>
    </location>
</feature>
<evidence type="ECO:0000256" key="2">
    <source>
        <dbReference type="SAM" id="SignalP"/>
    </source>
</evidence>
<evidence type="ECO:0000256" key="1">
    <source>
        <dbReference type="SAM" id="MobiDB-lite"/>
    </source>
</evidence>
<dbReference type="RefSeq" id="WP_182660318.1">
    <property type="nucleotide sequence ID" value="NZ_VKHS01000039.1"/>
</dbReference>
<organism evidence="3 4">
    <name type="scientific">Streptomyces calidiresistens</name>
    <dbReference type="NCBI Taxonomy" id="1485586"/>
    <lineage>
        <taxon>Bacteria</taxon>
        <taxon>Bacillati</taxon>
        <taxon>Actinomycetota</taxon>
        <taxon>Actinomycetes</taxon>
        <taxon>Kitasatosporales</taxon>
        <taxon>Streptomycetaceae</taxon>
        <taxon>Streptomyces</taxon>
    </lineage>
</organism>
<proteinExistence type="predicted"/>
<dbReference type="Proteomes" id="UP000530234">
    <property type="component" value="Unassembled WGS sequence"/>
</dbReference>
<name>A0A7W3XVC8_9ACTN</name>
<dbReference type="AlphaFoldDB" id="A0A7W3XVC8"/>
<comment type="caution">
    <text evidence="3">The sequence shown here is derived from an EMBL/GenBank/DDBJ whole genome shotgun (WGS) entry which is preliminary data.</text>
</comment>
<evidence type="ECO:0000313" key="3">
    <source>
        <dbReference type="EMBL" id="MBB0228624.1"/>
    </source>
</evidence>
<keyword evidence="4" id="KW-1185">Reference proteome</keyword>
<dbReference type="EMBL" id="VKHS01000039">
    <property type="protein sequence ID" value="MBB0228624.1"/>
    <property type="molecule type" value="Genomic_DNA"/>
</dbReference>
<sequence length="226" mass="24555">MTLRTKGAALAAATATALLLTACGGSGDGNDAPIAGTDQGTENTPEPEETTTGDEPEDTDGDHPEIELPDDVELVFDWDTPEDPDEAAALKSLETFLSGTALAIVEQDPEHPIYRNYSSDGAQSYARGQIQAWMDGGWTLHGTERYYALEVSRTDNSDDVLGFQFCIDTTEMHGKDVDSGEPLDPTDQVEGEGLYRFQYVMRSAPGVENFWQAQHVDAETEASRCR</sequence>
<feature type="signal peptide" evidence="2">
    <location>
        <begin position="1"/>
        <end position="22"/>
    </location>
</feature>
<evidence type="ECO:0008006" key="5">
    <source>
        <dbReference type="Google" id="ProtNLM"/>
    </source>
</evidence>
<feature type="compositionally biased region" description="Acidic residues" evidence="1">
    <location>
        <begin position="45"/>
        <end position="60"/>
    </location>
</feature>
<protein>
    <recommendedName>
        <fullName evidence="5">Lipoprotein</fullName>
    </recommendedName>
</protein>
<reference evidence="4" key="1">
    <citation type="submission" date="2019-10" db="EMBL/GenBank/DDBJ databases">
        <title>Streptomyces sp. nov., a novel actinobacterium isolated from alkaline environment.</title>
        <authorList>
            <person name="Golinska P."/>
        </authorList>
    </citation>
    <scope>NUCLEOTIDE SEQUENCE [LARGE SCALE GENOMIC DNA]</scope>
    <source>
        <strain evidence="4">DSM 42108</strain>
    </source>
</reference>
<accession>A0A7W3XVC8</accession>
<gene>
    <name evidence="3" type="ORF">FOE67_03635</name>
</gene>